<evidence type="ECO:0000313" key="4">
    <source>
        <dbReference type="Proteomes" id="UP000672097"/>
    </source>
</evidence>
<evidence type="ECO:0000259" key="2">
    <source>
        <dbReference type="PROSITE" id="PS51782"/>
    </source>
</evidence>
<keyword evidence="4" id="KW-1185">Reference proteome</keyword>
<gene>
    <name evidence="3" type="ORF">KAK11_14525</name>
</gene>
<dbReference type="Proteomes" id="UP000672097">
    <property type="component" value="Unassembled WGS sequence"/>
</dbReference>
<dbReference type="EMBL" id="JAGQDG010000005">
    <property type="protein sequence ID" value="MBQ0936550.1"/>
    <property type="molecule type" value="Genomic_DNA"/>
</dbReference>
<dbReference type="InterPro" id="IPR018392">
    <property type="entry name" value="LysM"/>
</dbReference>
<feature type="domain" description="LysM" evidence="2">
    <location>
        <begin position="61"/>
        <end position="110"/>
    </location>
</feature>
<evidence type="ECO:0000313" key="3">
    <source>
        <dbReference type="EMBL" id="MBQ0936550.1"/>
    </source>
</evidence>
<dbReference type="PANTHER" id="PTHR34700:SF4">
    <property type="entry name" value="PHAGE-LIKE ELEMENT PBSX PROTEIN XKDP"/>
    <property type="match status" value="1"/>
</dbReference>
<dbReference type="InterPro" id="IPR052196">
    <property type="entry name" value="Bact_Kbp"/>
</dbReference>
<feature type="chain" id="PRO_5045718772" evidence="1">
    <location>
        <begin position="32"/>
        <end position="398"/>
    </location>
</feature>
<dbReference type="SUPFAM" id="SSF54106">
    <property type="entry name" value="LysM domain"/>
    <property type="match status" value="1"/>
</dbReference>
<reference evidence="3 4" key="1">
    <citation type="submission" date="2021-04" db="EMBL/GenBank/DDBJ databases">
        <title>The genome sequence of type strain Ideonella paludis KCTC 32238.</title>
        <authorList>
            <person name="Liu Y."/>
        </authorList>
    </citation>
    <scope>NUCLEOTIDE SEQUENCE [LARGE SCALE GENOMIC DNA]</scope>
    <source>
        <strain evidence="3 4">KCTC 32238</strain>
    </source>
</reference>
<organism evidence="3 4">
    <name type="scientific">Ideonella paludis</name>
    <dbReference type="NCBI Taxonomy" id="1233411"/>
    <lineage>
        <taxon>Bacteria</taxon>
        <taxon>Pseudomonadati</taxon>
        <taxon>Pseudomonadota</taxon>
        <taxon>Betaproteobacteria</taxon>
        <taxon>Burkholderiales</taxon>
        <taxon>Sphaerotilaceae</taxon>
        <taxon>Ideonella</taxon>
    </lineage>
</organism>
<feature type="signal peptide" evidence="1">
    <location>
        <begin position="1"/>
        <end position="31"/>
    </location>
</feature>
<sequence length="398" mass="42337">MSRFHHRPPFAFSLALSAVLTLCAAGPGALAQGVTPQQQATANKVADAGVPLSELAANAPDSYTVKRGDTLWDISKLFLKSPWRWPELWGMNKAAVRNPHLIYPGQVLVLERTADGKAVLRMGKQVGGPGGASGEAGLTKLSPSVRAEPLTLGAIASVPMQLIGPFLTDAVVFDSNELESAPRVVATQAGRMLVSKGEVAYVRGDVDAARNWQMFRSPKPLRDPQTGQVLGFEARHVGVAEIVRRGEGAAGSGLGADGKDLVVPHSIRVTSLREEADVGVRLAPLPARDTEAFAPHSPNGPVDGRIVSIYGDGRVAGQNQIVAINRGAQDGMERGHVLALWAKGGIKRDSITGDRATLAIPDERHGTLFVFRVFERVSYALILQAEQPVQAGDRFSQP</sequence>
<dbReference type="CDD" id="cd00118">
    <property type="entry name" value="LysM"/>
    <property type="match status" value="1"/>
</dbReference>
<proteinExistence type="predicted"/>
<dbReference type="PROSITE" id="PS51782">
    <property type="entry name" value="LYSM"/>
    <property type="match status" value="1"/>
</dbReference>
<keyword evidence="1" id="KW-0732">Signal</keyword>
<dbReference type="InterPro" id="IPR036779">
    <property type="entry name" value="LysM_dom_sf"/>
</dbReference>
<accession>A0ABS5DZH0</accession>
<dbReference type="RefSeq" id="WP_210809913.1">
    <property type="nucleotide sequence ID" value="NZ_JAGQDG010000005.1"/>
</dbReference>
<name>A0ABS5DZH0_9BURK</name>
<protein>
    <submittedName>
        <fullName evidence="3">LysM peptidoglycan-binding domain-containing protein</fullName>
    </submittedName>
</protein>
<evidence type="ECO:0000256" key="1">
    <source>
        <dbReference type="SAM" id="SignalP"/>
    </source>
</evidence>
<dbReference type="PANTHER" id="PTHR34700">
    <property type="entry name" value="POTASSIUM BINDING PROTEIN KBP"/>
    <property type="match status" value="1"/>
</dbReference>
<dbReference type="Gene3D" id="3.10.350.10">
    <property type="entry name" value="LysM domain"/>
    <property type="match status" value="1"/>
</dbReference>
<comment type="caution">
    <text evidence="3">The sequence shown here is derived from an EMBL/GenBank/DDBJ whole genome shotgun (WGS) entry which is preliminary data.</text>
</comment>
<dbReference type="Pfam" id="PF01476">
    <property type="entry name" value="LysM"/>
    <property type="match status" value="1"/>
</dbReference>
<dbReference type="SMART" id="SM00257">
    <property type="entry name" value="LysM"/>
    <property type="match status" value="1"/>
</dbReference>